<comment type="caution">
    <text evidence="1">The sequence shown here is derived from an EMBL/GenBank/DDBJ whole genome shotgun (WGS) entry which is preliminary data.</text>
</comment>
<organism evidence="1 2">
    <name type="scientific">Candidatus Desulfacyla euxinica</name>
    <dbReference type="NCBI Taxonomy" id="2841693"/>
    <lineage>
        <taxon>Bacteria</taxon>
        <taxon>Deltaproteobacteria</taxon>
        <taxon>Candidatus Desulfacyla</taxon>
    </lineage>
</organism>
<name>A0A8J6N2I3_9DELT</name>
<protein>
    <submittedName>
        <fullName evidence="1">Uncharacterized protein</fullName>
    </submittedName>
</protein>
<dbReference type="EMBL" id="JACNJD010000266">
    <property type="protein sequence ID" value="MBC8178229.1"/>
    <property type="molecule type" value="Genomic_DNA"/>
</dbReference>
<reference evidence="1 2" key="1">
    <citation type="submission" date="2020-08" db="EMBL/GenBank/DDBJ databases">
        <title>Bridging the membrane lipid divide: bacteria of the FCB group superphylum have the potential to synthesize archaeal ether lipids.</title>
        <authorList>
            <person name="Villanueva L."/>
            <person name="Von Meijenfeldt F.A.B."/>
            <person name="Westbye A.B."/>
            <person name="Yadav S."/>
            <person name="Hopmans E.C."/>
            <person name="Dutilh B.E."/>
            <person name="Sinninghe Damste J.S."/>
        </authorList>
    </citation>
    <scope>NUCLEOTIDE SEQUENCE [LARGE SCALE GENOMIC DNA]</scope>
    <source>
        <strain evidence="1">NIOZ-UU27</strain>
    </source>
</reference>
<gene>
    <name evidence="1" type="ORF">H8E19_12565</name>
</gene>
<accession>A0A8J6N2I3</accession>
<dbReference type="AlphaFoldDB" id="A0A8J6N2I3"/>
<sequence>MKQRKGLLSWFIVIGAVVCLSLGAGVGTTADAAKGEFACAQEGKISKEISPEAQLDGFSCFFKRFEGVQALHFKVAVKNVSDKPQRFRVHIFLDNGKAVGGLIPRKTKKGLIKPGQTATFVYPVGGMTDKPGSIILKIKSVGP</sequence>
<dbReference type="Proteomes" id="UP000650524">
    <property type="component" value="Unassembled WGS sequence"/>
</dbReference>
<evidence type="ECO:0000313" key="1">
    <source>
        <dbReference type="EMBL" id="MBC8178229.1"/>
    </source>
</evidence>
<evidence type="ECO:0000313" key="2">
    <source>
        <dbReference type="Proteomes" id="UP000650524"/>
    </source>
</evidence>
<proteinExistence type="predicted"/>